<dbReference type="CDD" id="cd00158">
    <property type="entry name" value="RHOD"/>
    <property type="match status" value="1"/>
</dbReference>
<dbReference type="AlphaFoldDB" id="A0A246JGJ1"/>
<comment type="caution">
    <text evidence="3">The sequence shown here is derived from an EMBL/GenBank/DDBJ whole genome shotgun (WGS) entry which is preliminary data.</text>
</comment>
<dbReference type="Gene3D" id="3.40.250.10">
    <property type="entry name" value="Rhodanese-like domain"/>
    <property type="match status" value="1"/>
</dbReference>
<feature type="signal peptide" evidence="1">
    <location>
        <begin position="1"/>
        <end position="20"/>
    </location>
</feature>
<dbReference type="EMBL" id="NISJ01000014">
    <property type="protein sequence ID" value="OWQ91766.1"/>
    <property type="molecule type" value="Genomic_DNA"/>
</dbReference>
<gene>
    <name evidence="3" type="ORF">CDQ91_18725</name>
</gene>
<keyword evidence="3" id="KW-0808">Transferase</keyword>
<evidence type="ECO:0000256" key="1">
    <source>
        <dbReference type="SAM" id="SignalP"/>
    </source>
</evidence>
<reference evidence="3 4" key="1">
    <citation type="journal article" date="2002" name="Int. J. Syst. Evol. Microbiol.">
        <title>Sphingopyxis witflariensis sp. nov., isolated from activated sludge.</title>
        <authorList>
            <person name="Kampfer P."/>
            <person name="Witzenberger R."/>
            <person name="Denner E.B."/>
            <person name="Busse H.J."/>
            <person name="Neef A."/>
        </authorList>
    </citation>
    <scope>NUCLEOTIDE SEQUENCE [LARGE SCALE GENOMIC DNA]</scope>
    <source>
        <strain evidence="3 4">DSM 14551</strain>
    </source>
</reference>
<dbReference type="InterPro" id="IPR036873">
    <property type="entry name" value="Rhodanese-like_dom_sf"/>
</dbReference>
<keyword evidence="1" id="KW-0732">Signal</keyword>
<name>A0A246JGJ1_9SPHN</name>
<dbReference type="RefSeq" id="WP_088474237.1">
    <property type="nucleotide sequence ID" value="NZ_NISJ01000014.1"/>
</dbReference>
<dbReference type="PROSITE" id="PS50206">
    <property type="entry name" value="RHODANESE_3"/>
    <property type="match status" value="1"/>
</dbReference>
<sequence length="164" mass="17530">MRKTLPLAFALALTASPALAQTNPQIDYPAFQALTARVAPEREARLLPFAAFKAEAAKPGILLLDARSKDAFARGHIVGAVNLPLTDFTADSLAAVIGADPDRPILIYCNNNFRNDAAPVPMKSAALALNIQTFINLVGYGYPNVRELADVIDFNDPAVGWVKG</sequence>
<protein>
    <submittedName>
        <fullName evidence="3">Sulfurtransferase</fullName>
    </submittedName>
</protein>
<feature type="chain" id="PRO_5012896588" evidence="1">
    <location>
        <begin position="21"/>
        <end position="164"/>
    </location>
</feature>
<dbReference type="SMART" id="SM00450">
    <property type="entry name" value="RHOD"/>
    <property type="match status" value="1"/>
</dbReference>
<accession>A0A246JGJ1</accession>
<proteinExistence type="predicted"/>
<organism evidence="3 4">
    <name type="scientific">Sphingopyxis witflariensis</name>
    <dbReference type="NCBI Taxonomy" id="173675"/>
    <lineage>
        <taxon>Bacteria</taxon>
        <taxon>Pseudomonadati</taxon>
        <taxon>Pseudomonadota</taxon>
        <taxon>Alphaproteobacteria</taxon>
        <taxon>Sphingomonadales</taxon>
        <taxon>Sphingomonadaceae</taxon>
        <taxon>Sphingopyxis</taxon>
    </lineage>
</organism>
<dbReference type="Pfam" id="PF00581">
    <property type="entry name" value="Rhodanese"/>
    <property type="match status" value="1"/>
</dbReference>
<evidence type="ECO:0000259" key="2">
    <source>
        <dbReference type="PROSITE" id="PS50206"/>
    </source>
</evidence>
<feature type="domain" description="Rhodanese" evidence="2">
    <location>
        <begin position="57"/>
        <end position="114"/>
    </location>
</feature>
<evidence type="ECO:0000313" key="3">
    <source>
        <dbReference type="EMBL" id="OWQ91766.1"/>
    </source>
</evidence>
<dbReference type="InterPro" id="IPR001763">
    <property type="entry name" value="Rhodanese-like_dom"/>
</dbReference>
<keyword evidence="4" id="KW-1185">Reference proteome</keyword>
<evidence type="ECO:0000313" key="4">
    <source>
        <dbReference type="Proteomes" id="UP000197097"/>
    </source>
</evidence>
<dbReference type="OrthoDB" id="9807812at2"/>
<dbReference type="Proteomes" id="UP000197097">
    <property type="component" value="Unassembled WGS sequence"/>
</dbReference>
<dbReference type="SUPFAM" id="SSF52821">
    <property type="entry name" value="Rhodanese/Cell cycle control phosphatase"/>
    <property type="match status" value="1"/>
</dbReference>
<dbReference type="GO" id="GO:0016740">
    <property type="term" value="F:transferase activity"/>
    <property type="evidence" value="ECO:0007669"/>
    <property type="project" value="UniProtKB-KW"/>
</dbReference>